<proteinExistence type="predicted"/>
<organism evidence="3 4">
    <name type="scientific">Flexivirga caeni</name>
    <dbReference type="NCBI Taxonomy" id="2294115"/>
    <lineage>
        <taxon>Bacteria</taxon>
        <taxon>Bacillati</taxon>
        <taxon>Actinomycetota</taxon>
        <taxon>Actinomycetes</taxon>
        <taxon>Micrococcales</taxon>
        <taxon>Dermacoccaceae</taxon>
        <taxon>Flexivirga</taxon>
    </lineage>
</organism>
<dbReference type="InterPro" id="IPR019920">
    <property type="entry name" value="F420-binding_dom_put"/>
</dbReference>
<comment type="caution">
    <text evidence="3">The sequence shown here is derived from an EMBL/GenBank/DDBJ whole genome shotgun (WGS) entry which is preliminary data.</text>
</comment>
<evidence type="ECO:0000259" key="2">
    <source>
        <dbReference type="Pfam" id="PF01243"/>
    </source>
</evidence>
<dbReference type="SUPFAM" id="SSF50475">
    <property type="entry name" value="FMN-binding split barrel"/>
    <property type="match status" value="1"/>
</dbReference>
<protein>
    <submittedName>
        <fullName evidence="3">PPOX class F420-dependent oxidoreductase</fullName>
    </submittedName>
</protein>
<sequence>MDLPENVIELLRTPALCYVATVMPDGSPQLTQTWVDTDGRHVVINIVDGMQKAKNLARDPHVAVAVSDPRTPAAFAQIRGRVVTMTTEGGIDSINALAHKYTGKPYAWYGGREQARLVVTIEADRITNML</sequence>
<evidence type="ECO:0000313" key="3">
    <source>
        <dbReference type="EMBL" id="RNI22853.1"/>
    </source>
</evidence>
<dbReference type="Proteomes" id="UP000271678">
    <property type="component" value="Unassembled WGS sequence"/>
</dbReference>
<dbReference type="GO" id="GO:0005829">
    <property type="term" value="C:cytosol"/>
    <property type="evidence" value="ECO:0007669"/>
    <property type="project" value="TreeGrafter"/>
</dbReference>
<accession>A0A3M9MDD8</accession>
<dbReference type="PANTHER" id="PTHR35176:SF6">
    <property type="entry name" value="HEME OXYGENASE HI_0854-RELATED"/>
    <property type="match status" value="1"/>
</dbReference>
<name>A0A3M9MDD8_9MICO</name>
<dbReference type="InterPro" id="IPR052019">
    <property type="entry name" value="F420H2_bilvrd_red/Heme_oxyg"/>
</dbReference>
<evidence type="ECO:0000256" key="1">
    <source>
        <dbReference type="ARBA" id="ARBA00023002"/>
    </source>
</evidence>
<evidence type="ECO:0000313" key="4">
    <source>
        <dbReference type="Proteomes" id="UP000271678"/>
    </source>
</evidence>
<reference evidence="3 4" key="1">
    <citation type="submission" date="2018-11" db="EMBL/GenBank/DDBJ databases">
        <title>Draft genome of Simplicispira Flexivirga sp. BO-16.</title>
        <authorList>
            <person name="Im W.T."/>
        </authorList>
    </citation>
    <scope>NUCLEOTIDE SEQUENCE [LARGE SCALE GENOMIC DNA]</scope>
    <source>
        <strain evidence="3 4">BO-16</strain>
    </source>
</reference>
<feature type="domain" description="Pyridoxamine 5'-phosphate oxidase N-terminal" evidence="2">
    <location>
        <begin position="4"/>
        <end position="126"/>
    </location>
</feature>
<gene>
    <name evidence="3" type="ORF">EFY87_08570</name>
</gene>
<dbReference type="NCBIfam" id="TIGR03618">
    <property type="entry name" value="Rv1155_F420"/>
    <property type="match status" value="1"/>
</dbReference>
<dbReference type="Pfam" id="PF01243">
    <property type="entry name" value="PNPOx_N"/>
    <property type="match status" value="1"/>
</dbReference>
<dbReference type="GO" id="GO:0016627">
    <property type="term" value="F:oxidoreductase activity, acting on the CH-CH group of donors"/>
    <property type="evidence" value="ECO:0007669"/>
    <property type="project" value="TreeGrafter"/>
</dbReference>
<dbReference type="AlphaFoldDB" id="A0A3M9MDD8"/>
<keyword evidence="1" id="KW-0560">Oxidoreductase</keyword>
<dbReference type="InterPro" id="IPR011576">
    <property type="entry name" value="Pyridox_Oxase_N"/>
</dbReference>
<dbReference type="OrthoDB" id="162914at2"/>
<dbReference type="RefSeq" id="WP_123271053.1">
    <property type="nucleotide sequence ID" value="NZ_RJJQ01000007.1"/>
</dbReference>
<dbReference type="EMBL" id="RJJQ01000007">
    <property type="protein sequence ID" value="RNI22853.1"/>
    <property type="molecule type" value="Genomic_DNA"/>
</dbReference>
<dbReference type="InterPro" id="IPR012349">
    <property type="entry name" value="Split_barrel_FMN-bd"/>
</dbReference>
<dbReference type="GO" id="GO:0070967">
    <property type="term" value="F:coenzyme F420 binding"/>
    <property type="evidence" value="ECO:0007669"/>
    <property type="project" value="TreeGrafter"/>
</dbReference>
<keyword evidence="4" id="KW-1185">Reference proteome</keyword>
<dbReference type="Gene3D" id="2.30.110.10">
    <property type="entry name" value="Electron Transport, Fmn-binding Protein, Chain A"/>
    <property type="match status" value="1"/>
</dbReference>
<dbReference type="PANTHER" id="PTHR35176">
    <property type="entry name" value="HEME OXYGENASE HI_0854-RELATED"/>
    <property type="match status" value="1"/>
</dbReference>